<dbReference type="PANTHER" id="PTHR37260">
    <property type="entry name" value="PHOSPHORELAY PROTEIN"/>
    <property type="match status" value="1"/>
</dbReference>
<feature type="region of interest" description="Disordered" evidence="1">
    <location>
        <begin position="244"/>
        <end position="263"/>
    </location>
</feature>
<gene>
    <name evidence="2" type="ORF">CMV_009379</name>
</gene>
<evidence type="ECO:0000313" key="2">
    <source>
        <dbReference type="EMBL" id="KAF3966532.1"/>
    </source>
</evidence>
<feature type="compositionally biased region" description="Basic residues" evidence="1">
    <location>
        <begin position="7"/>
        <end position="28"/>
    </location>
</feature>
<comment type="caution">
    <text evidence="2">The sequence shown here is derived from an EMBL/GenBank/DDBJ whole genome shotgun (WGS) entry which is preliminary data.</text>
</comment>
<dbReference type="OrthoDB" id="685075at2759"/>
<feature type="compositionally biased region" description="Low complexity" evidence="1">
    <location>
        <begin position="248"/>
        <end position="263"/>
    </location>
</feature>
<dbReference type="EMBL" id="JRKL02001031">
    <property type="protein sequence ID" value="KAF3966532.1"/>
    <property type="molecule type" value="Genomic_DNA"/>
</dbReference>
<proteinExistence type="predicted"/>
<feature type="compositionally biased region" description="Polar residues" evidence="1">
    <location>
        <begin position="80"/>
        <end position="92"/>
    </location>
</feature>
<dbReference type="AlphaFoldDB" id="A0A8J4R798"/>
<keyword evidence="3" id="KW-1185">Reference proteome</keyword>
<accession>A0A8J4R798</accession>
<reference evidence="2" key="1">
    <citation type="submission" date="2020-03" db="EMBL/GenBank/DDBJ databases">
        <title>Castanea mollissima Vanexum genome sequencing.</title>
        <authorList>
            <person name="Staton M."/>
        </authorList>
    </citation>
    <scope>NUCLEOTIDE SEQUENCE</scope>
    <source>
        <tissue evidence="2">Leaf</tissue>
    </source>
</reference>
<sequence length="433" mass="47214">MDVKSLAKSKRAHTQSHSKRPHGSHTKQKSITPSDGTNNAGRAKKPLGKQVPEKPHRSQGASRLPTNWDRYEEEFDSGSEDPSVSNSTSQPSDVILPKSKGADYCHLIAEAQSQSQSNLYMDSFPSLDDVMPGELNQGLGPMLSVRGEGILSWIGNDNFVVEDKTAATHEASFLSLNLHALAEQLAKIDLSQRLFIEANLLPPELCTEGIETSRCQESNQMQTCHSQASTTISEKFSEKFKIDDRSSEVTSSGSSGSSTNQTLSGRESISLKCIDVDLREIGKSTQNEASQSTAEHSVKAVLKHHNQKKLSTIEAADAEEELDMLLDSFGETKKAFNSSDFRSNNPFPVSQKEVYVAPSLSKIGPDSSKTSSGIANLDDALDDLLEETSNLMNQTGLSQPLEEKAVHRVQTSSSHSGTKSKVLDEFDSWLDTI</sequence>
<evidence type="ECO:0000256" key="1">
    <source>
        <dbReference type="SAM" id="MobiDB-lite"/>
    </source>
</evidence>
<protein>
    <submittedName>
        <fullName evidence="2">Uncharacterized protein</fullName>
    </submittedName>
</protein>
<dbReference type="Proteomes" id="UP000737018">
    <property type="component" value="Unassembled WGS sequence"/>
</dbReference>
<feature type="compositionally biased region" description="Polar residues" evidence="1">
    <location>
        <begin position="29"/>
        <end position="40"/>
    </location>
</feature>
<name>A0A8J4R798_9ROSI</name>
<feature type="region of interest" description="Disordered" evidence="1">
    <location>
        <begin position="1"/>
        <end position="95"/>
    </location>
</feature>
<dbReference type="InterPro" id="IPR053342">
    <property type="entry name" value="Exosome_cofactor/PTGS_suppr"/>
</dbReference>
<dbReference type="PANTHER" id="PTHR37260:SF2">
    <property type="entry name" value="PROTEIN ECERIFERUM 16"/>
    <property type="match status" value="1"/>
</dbReference>
<organism evidence="2 3">
    <name type="scientific">Castanea mollissima</name>
    <name type="common">Chinese chestnut</name>
    <dbReference type="NCBI Taxonomy" id="60419"/>
    <lineage>
        <taxon>Eukaryota</taxon>
        <taxon>Viridiplantae</taxon>
        <taxon>Streptophyta</taxon>
        <taxon>Embryophyta</taxon>
        <taxon>Tracheophyta</taxon>
        <taxon>Spermatophyta</taxon>
        <taxon>Magnoliopsida</taxon>
        <taxon>eudicotyledons</taxon>
        <taxon>Gunneridae</taxon>
        <taxon>Pentapetalae</taxon>
        <taxon>rosids</taxon>
        <taxon>fabids</taxon>
        <taxon>Fagales</taxon>
        <taxon>Fagaceae</taxon>
        <taxon>Castanea</taxon>
    </lineage>
</organism>
<evidence type="ECO:0000313" key="3">
    <source>
        <dbReference type="Proteomes" id="UP000737018"/>
    </source>
</evidence>